<accession>L8X8S0</accession>
<sequence length="567" mass="60852">MGEFPEPAIQGSPVLESTSAPITSISSSQPIPSTDPSPSVESSSQSETNASFTPISTPTPVTTKVETSFSHAPSTTKPSTTVELQTSALITRSPTTTSFVQSTPTFQSTSVFIPQPTSIQIVTPASAPISIPTTSQRISTPFSTIKDESTSSGASSVTEIVTRPIITPVSTQPPPLATTAPTANSHLSLGPIVGIVAAIVIVLAIIGTCIILGPRRALRKVGIGANRDEEKIDYEEWEPTHRESGTWTGRPTSVGANSDWWRPPPGAFPTRPSTMSLGGPGMAGVGAGKSIGMDGNPASPIPRRMSQRRIEERGAIRSGWFATSMVRGASLLSLGSLVRPIESSNSRGSERMSRMGTGGSAGKRFQELYRRERASGSSGLMKSNEPTQYLATINEMGVRQPSEMGQYRVPGGISSYRPRTTTPKVRRPSQLAMSYVPDIVVRDATLPNLSSVSSVTHESGGRGYDGDAEVERRPRDACDSSAFIYTLSIEARLDKRRNAFNQDSDNFTQTGLLGLGRWSDDRRIQEPPRISTGQAPGSEQENRLCLNRQHLIVAIKVVCFRYRVTTY</sequence>
<feature type="region of interest" description="Disordered" evidence="1">
    <location>
        <begin position="342"/>
        <end position="361"/>
    </location>
</feature>
<evidence type="ECO:0000256" key="1">
    <source>
        <dbReference type="SAM" id="MobiDB-lite"/>
    </source>
</evidence>
<evidence type="ECO:0000313" key="3">
    <source>
        <dbReference type="EMBL" id="ELU45044.1"/>
    </source>
</evidence>
<feature type="region of interest" description="Disordered" evidence="1">
    <location>
        <begin position="1"/>
        <end position="83"/>
    </location>
</feature>
<feature type="region of interest" description="Disordered" evidence="1">
    <location>
        <begin position="452"/>
        <end position="472"/>
    </location>
</feature>
<keyword evidence="4" id="KW-1185">Reference proteome</keyword>
<dbReference type="HOGENOM" id="CLU_584151_0_0_1"/>
<keyword evidence="2" id="KW-0812">Transmembrane</keyword>
<proteinExistence type="predicted"/>
<keyword evidence="2" id="KW-0472">Membrane</keyword>
<gene>
    <name evidence="3" type="ORF">AG1IA_00941</name>
</gene>
<evidence type="ECO:0000313" key="4">
    <source>
        <dbReference type="Proteomes" id="UP000011668"/>
    </source>
</evidence>
<name>L8X8S0_THACA</name>
<feature type="region of interest" description="Disordered" evidence="1">
    <location>
        <begin position="236"/>
        <end position="263"/>
    </location>
</feature>
<evidence type="ECO:0000256" key="2">
    <source>
        <dbReference type="SAM" id="Phobius"/>
    </source>
</evidence>
<feature type="compositionally biased region" description="Polar residues" evidence="1">
    <location>
        <begin position="47"/>
        <end position="83"/>
    </location>
</feature>
<evidence type="ECO:0008006" key="5">
    <source>
        <dbReference type="Google" id="ProtNLM"/>
    </source>
</evidence>
<dbReference type="STRING" id="983506.L8X8S0"/>
<dbReference type="EMBL" id="AFRT01000220">
    <property type="protein sequence ID" value="ELU45044.1"/>
    <property type="molecule type" value="Genomic_DNA"/>
</dbReference>
<organism evidence="3 4">
    <name type="scientific">Thanatephorus cucumeris (strain AG1-IA)</name>
    <name type="common">Rice sheath blight fungus</name>
    <name type="synonym">Rhizoctonia solani</name>
    <dbReference type="NCBI Taxonomy" id="983506"/>
    <lineage>
        <taxon>Eukaryota</taxon>
        <taxon>Fungi</taxon>
        <taxon>Dikarya</taxon>
        <taxon>Basidiomycota</taxon>
        <taxon>Agaricomycotina</taxon>
        <taxon>Agaricomycetes</taxon>
        <taxon>Cantharellales</taxon>
        <taxon>Ceratobasidiaceae</taxon>
        <taxon>Rhizoctonia</taxon>
        <taxon>Rhizoctonia solani AG-1</taxon>
    </lineage>
</organism>
<protein>
    <recommendedName>
        <fullName evidence="5">Transmembrane protein</fullName>
    </recommendedName>
</protein>
<comment type="caution">
    <text evidence="3">The sequence shown here is derived from an EMBL/GenBank/DDBJ whole genome shotgun (WGS) entry which is preliminary data.</text>
</comment>
<feature type="region of interest" description="Disordered" evidence="1">
    <location>
        <begin position="403"/>
        <end position="428"/>
    </location>
</feature>
<dbReference type="Proteomes" id="UP000011668">
    <property type="component" value="Unassembled WGS sequence"/>
</dbReference>
<feature type="compositionally biased region" description="Low complexity" evidence="1">
    <location>
        <begin position="17"/>
        <end position="46"/>
    </location>
</feature>
<dbReference type="AlphaFoldDB" id="L8X8S0"/>
<keyword evidence="2" id="KW-1133">Transmembrane helix</keyword>
<feature type="compositionally biased region" description="Polar residues" evidence="1">
    <location>
        <begin position="245"/>
        <end position="256"/>
    </location>
</feature>
<reference evidence="3 4" key="1">
    <citation type="journal article" date="2013" name="Nat. Commun.">
        <title>The evolution and pathogenic mechanisms of the rice sheath blight pathogen.</title>
        <authorList>
            <person name="Zheng A."/>
            <person name="Lin R."/>
            <person name="Xu L."/>
            <person name="Qin P."/>
            <person name="Tang C."/>
            <person name="Ai P."/>
            <person name="Zhang D."/>
            <person name="Liu Y."/>
            <person name="Sun Z."/>
            <person name="Feng H."/>
            <person name="Wang Y."/>
            <person name="Chen Y."/>
            <person name="Liang X."/>
            <person name="Fu R."/>
            <person name="Li Q."/>
            <person name="Zhang J."/>
            <person name="Yu X."/>
            <person name="Xie Z."/>
            <person name="Ding L."/>
            <person name="Guan P."/>
            <person name="Tang J."/>
            <person name="Liang Y."/>
            <person name="Wang S."/>
            <person name="Deng Q."/>
            <person name="Li S."/>
            <person name="Zhu J."/>
            <person name="Wang L."/>
            <person name="Liu H."/>
            <person name="Li P."/>
        </authorList>
    </citation>
    <scope>NUCLEOTIDE SEQUENCE [LARGE SCALE GENOMIC DNA]</scope>
    <source>
        <strain evidence="4">AG-1 IA</strain>
    </source>
</reference>
<dbReference type="OrthoDB" id="3252964at2759"/>
<feature type="transmembrane region" description="Helical" evidence="2">
    <location>
        <begin position="189"/>
        <end position="212"/>
    </location>
</feature>